<keyword evidence="4" id="KW-1185">Reference proteome</keyword>
<dbReference type="GO" id="GO:0050930">
    <property type="term" value="P:induction of positive chemotaxis"/>
    <property type="evidence" value="ECO:0007669"/>
    <property type="project" value="InterPro"/>
</dbReference>
<organism evidence="3 4">
    <name type="scientific">Anabas testudineus</name>
    <name type="common">Climbing perch</name>
    <name type="synonym">Anthias testudineus</name>
    <dbReference type="NCBI Taxonomy" id="64144"/>
    <lineage>
        <taxon>Eukaryota</taxon>
        <taxon>Metazoa</taxon>
        <taxon>Chordata</taxon>
        <taxon>Craniata</taxon>
        <taxon>Vertebrata</taxon>
        <taxon>Euteleostomi</taxon>
        <taxon>Actinopterygii</taxon>
        <taxon>Neopterygii</taxon>
        <taxon>Teleostei</taxon>
        <taxon>Neoteleostei</taxon>
        <taxon>Acanthomorphata</taxon>
        <taxon>Anabantaria</taxon>
        <taxon>Anabantiformes</taxon>
        <taxon>Anabantoidei</taxon>
        <taxon>Anabantidae</taxon>
        <taxon>Anabas</taxon>
    </lineage>
</organism>
<feature type="compositionally biased region" description="Polar residues" evidence="1">
    <location>
        <begin position="80"/>
        <end position="103"/>
    </location>
</feature>
<feature type="compositionally biased region" description="Polar residues" evidence="1">
    <location>
        <begin position="325"/>
        <end position="335"/>
    </location>
</feature>
<reference evidence="3" key="3">
    <citation type="submission" date="2025-09" db="UniProtKB">
        <authorList>
            <consortium name="Ensembl"/>
        </authorList>
    </citation>
    <scope>IDENTIFICATION</scope>
</reference>
<feature type="compositionally biased region" description="Basic and acidic residues" evidence="1">
    <location>
        <begin position="131"/>
        <end position="147"/>
    </location>
</feature>
<feature type="compositionally biased region" description="Polar residues" evidence="1">
    <location>
        <begin position="361"/>
        <end position="372"/>
    </location>
</feature>
<dbReference type="SUPFAM" id="SSF50156">
    <property type="entry name" value="PDZ domain-like"/>
    <property type="match status" value="2"/>
</dbReference>
<reference evidence="3" key="1">
    <citation type="submission" date="2021-04" db="EMBL/GenBank/DDBJ databases">
        <authorList>
            <consortium name="Wellcome Sanger Institute Data Sharing"/>
        </authorList>
    </citation>
    <scope>NUCLEOTIDE SEQUENCE [LARGE SCALE GENOMIC DNA]</scope>
</reference>
<dbReference type="PANTHER" id="PTHR48484:SF1">
    <property type="entry name" value="DENTIN SIALOPHOSPHOPROTEIN"/>
    <property type="match status" value="1"/>
</dbReference>
<feature type="domain" description="PDZ" evidence="2">
    <location>
        <begin position="849"/>
        <end position="932"/>
    </location>
</feature>
<dbReference type="OMA" id="SHKHPET"/>
<dbReference type="GO" id="GO:0030595">
    <property type="term" value="P:leukocyte chemotaxis"/>
    <property type="evidence" value="ECO:0007669"/>
    <property type="project" value="TreeGrafter"/>
</dbReference>
<dbReference type="OrthoDB" id="42382at2759"/>
<feature type="compositionally biased region" description="Basic and acidic residues" evidence="1">
    <location>
        <begin position="191"/>
        <end position="208"/>
    </location>
</feature>
<dbReference type="STRING" id="64144.ENSATEP00000034655"/>
<dbReference type="PANTHER" id="PTHR48484">
    <property type="entry name" value="PRO-INTERLEUKIN-16"/>
    <property type="match status" value="1"/>
</dbReference>
<dbReference type="Gene3D" id="2.30.42.10">
    <property type="match status" value="2"/>
</dbReference>
<dbReference type="InterPro" id="IPR055287">
    <property type="entry name" value="IL-16-like"/>
</dbReference>
<feature type="compositionally biased region" description="Basic and acidic residues" evidence="1">
    <location>
        <begin position="516"/>
        <end position="529"/>
    </location>
</feature>
<dbReference type="AlphaFoldDB" id="A0A3Q1JN79"/>
<feature type="compositionally biased region" description="Low complexity" evidence="1">
    <location>
        <begin position="613"/>
        <end position="626"/>
    </location>
</feature>
<protein>
    <recommendedName>
        <fullName evidence="2">PDZ domain-containing protein</fullName>
    </recommendedName>
</protein>
<evidence type="ECO:0000313" key="4">
    <source>
        <dbReference type="Proteomes" id="UP000265040"/>
    </source>
</evidence>
<dbReference type="InParanoid" id="A0A3Q1JN79"/>
<feature type="compositionally biased region" description="Basic and acidic residues" evidence="1">
    <location>
        <begin position="46"/>
        <end position="61"/>
    </location>
</feature>
<feature type="region of interest" description="Disordered" evidence="1">
    <location>
        <begin position="729"/>
        <end position="764"/>
    </location>
</feature>
<feature type="compositionally biased region" description="Polar residues" evidence="1">
    <location>
        <begin position="685"/>
        <end position="698"/>
    </location>
</feature>
<feature type="compositionally biased region" description="Basic and acidic residues" evidence="1">
    <location>
        <begin position="538"/>
        <end position="548"/>
    </location>
</feature>
<feature type="compositionally biased region" description="Polar residues" evidence="1">
    <location>
        <begin position="217"/>
        <end position="235"/>
    </location>
</feature>
<feature type="compositionally biased region" description="Basic and acidic residues" evidence="1">
    <location>
        <begin position="388"/>
        <end position="407"/>
    </location>
</feature>
<sequence>MDLSFLPSASEYNEQRTGGRFTIRSANSPSYSLTRRPGVRQSLSFLEEKKERPKEVAERCVTHAGSNGANKEEDTVAGYQASNGSHSSVKGQYELSQNGTTDKINTKSDTDRSENHGKTERKKYSRSMSLDLRREARSPDSSTRADRSTLLAKAKKQAGDPEDKCIEAESERSKVMSSVQAYSSAATSSVVEDRNPVNHMSRALDRTTRGHTLPSRFRSQSGQGSKFKETSSASKGESILERIGRLYESAGFGKEEDYCKIRDLSNSVTTTDLPQQKPYKPREGGTFPRRFSAEEGSSLCPWIPQKDRSSDSSHSAATSRRLSGGQWQEQIQGRSSVDVGVSWGKGTKDIGTRSLDRARSRNTAARIQNSQIPRERKPSESMNGQANFREEICESKGTNEAKEKTELKSSNNDEDVFESNSQKVTGKTAERNWFPKTLPPSSAASVRNKINQFEALSQRAQGSVPRRALSVPAQFSVAHNERKMSGSLRAKGGLRDRWEGMREGEDTGNTSPKKVAKAETKLGHERSLSVDEGGLRLCRNDKIGKDLGENEGTVLDSSNKRSEDVGKYSKLKSTLEIPLNRGTQRRSGNFHIDETDSSKVLGPEEANRRDMTSNDTPPLLLSSSDSAVVQKTTPSQVTSPVKDDGDKTPTNTPNNSPFLSPTTQPENAIPSALEKDSPPLPRPLATSSYSNLHNLNSPDVSNIFSKAKKGIKDLNAWVAGLNSDVSVWTDEEGDYEDDDESTQKDEDSNYDSDSGESSVTITSNMSQSDRRSFCVSLSDLCNFAGIEDESENDSDDIWTSTGRRSVSLSSDVSALSCVSVMPSEELDRLLEDVKSLGDNNLQDYNDVQVVVLHKDMGVGMGFSLAGGLDQNKPVTVHKVFHSGVAAQEGSIREGDQVLSINGTALCGCNHWEALRVLRRAKSREMAVVVLRRGDVCGVSKYSGVQGNKQGPTQVQVIQTGQRVSVCLEKNSRDLGFTLEGGVGSSLGNRPLTIQKIFQGGPVDKVSPGDEVLEIGGVSTVGMSRLEAWTLIRKLPPGPVNVVLHHPLKHKET</sequence>
<feature type="compositionally biased region" description="Polar residues" evidence="1">
    <location>
        <begin position="265"/>
        <end position="274"/>
    </location>
</feature>
<dbReference type="RefSeq" id="XP_026227216.1">
    <property type="nucleotide sequence ID" value="XM_026371431.1"/>
</dbReference>
<feature type="compositionally biased region" description="Acidic residues" evidence="1">
    <location>
        <begin position="729"/>
        <end position="740"/>
    </location>
</feature>
<dbReference type="GO" id="GO:0005125">
    <property type="term" value="F:cytokine activity"/>
    <property type="evidence" value="ECO:0007669"/>
    <property type="project" value="InterPro"/>
</dbReference>
<dbReference type="FunFam" id="2.30.42.10:FF:000122">
    <property type="entry name" value="Pro-interleukin-16"/>
    <property type="match status" value="1"/>
</dbReference>
<accession>A0A3Q1JN79</accession>
<evidence type="ECO:0000259" key="2">
    <source>
        <dbReference type="PROSITE" id="PS50106"/>
    </source>
</evidence>
<feature type="compositionally biased region" description="Polar residues" evidence="1">
    <location>
        <begin position="648"/>
        <end position="666"/>
    </location>
</feature>
<dbReference type="Ensembl" id="ENSATET00000035158.3">
    <property type="protein sequence ID" value="ENSATEP00000034655.1"/>
    <property type="gene ID" value="ENSATEG00000023815.3"/>
</dbReference>
<dbReference type="GeneTree" id="ENSGT00940000156178"/>
<dbReference type="RefSeq" id="XP_026227214.1">
    <property type="nucleotide sequence ID" value="XM_026371429.1"/>
</dbReference>
<feature type="compositionally biased region" description="Polar residues" evidence="1">
    <location>
        <begin position="175"/>
        <end position="190"/>
    </location>
</feature>
<evidence type="ECO:0000256" key="1">
    <source>
        <dbReference type="SAM" id="MobiDB-lite"/>
    </source>
</evidence>
<feature type="compositionally biased region" description="Polar residues" evidence="1">
    <location>
        <begin position="24"/>
        <end position="33"/>
    </location>
</feature>
<feature type="compositionally biased region" description="Low complexity" evidence="1">
    <location>
        <begin position="312"/>
        <end position="321"/>
    </location>
</feature>
<reference evidence="3" key="2">
    <citation type="submission" date="2025-08" db="UniProtKB">
        <authorList>
            <consortium name="Ensembl"/>
        </authorList>
    </citation>
    <scope>IDENTIFICATION</scope>
</reference>
<feature type="compositionally biased region" description="Basic and acidic residues" evidence="1">
    <location>
        <begin position="157"/>
        <end position="174"/>
    </location>
</feature>
<dbReference type="GO" id="GO:0042609">
    <property type="term" value="F:CD4 receptor binding"/>
    <property type="evidence" value="ECO:0007669"/>
    <property type="project" value="TreeGrafter"/>
</dbReference>
<evidence type="ECO:0000313" key="3">
    <source>
        <dbReference type="Ensembl" id="ENSATEP00000034655.1"/>
    </source>
</evidence>
<feature type="region of interest" description="Disordered" evidence="1">
    <location>
        <begin position="1"/>
        <end position="235"/>
    </location>
</feature>
<dbReference type="Pfam" id="PF00595">
    <property type="entry name" value="PDZ"/>
    <property type="match status" value="2"/>
</dbReference>
<name>A0A3Q1JN79_ANATE</name>
<feature type="region of interest" description="Disordered" evidence="1">
    <location>
        <begin position="265"/>
        <end position="443"/>
    </location>
</feature>
<feature type="domain" description="PDZ" evidence="2">
    <location>
        <begin position="964"/>
        <end position="1033"/>
    </location>
</feature>
<feature type="compositionally biased region" description="Basic and acidic residues" evidence="1">
    <location>
        <begin position="346"/>
        <end position="359"/>
    </location>
</feature>
<feature type="compositionally biased region" description="Basic and acidic residues" evidence="1">
    <location>
        <begin position="104"/>
        <end position="118"/>
    </location>
</feature>
<feature type="region of interest" description="Disordered" evidence="1">
    <location>
        <begin position="482"/>
        <end position="698"/>
    </location>
</feature>
<feature type="compositionally biased region" description="Basic and acidic residues" evidence="1">
    <location>
        <begin position="558"/>
        <end position="567"/>
    </location>
</feature>
<dbReference type="InterPro" id="IPR036034">
    <property type="entry name" value="PDZ_sf"/>
</dbReference>
<dbReference type="RefSeq" id="XP_026227213.1">
    <property type="nucleotide sequence ID" value="XM_026371428.1"/>
</dbReference>
<dbReference type="Proteomes" id="UP000265040">
    <property type="component" value="Chromosome 16"/>
</dbReference>
<feature type="compositionally biased region" description="Polar residues" evidence="1">
    <location>
        <begin position="627"/>
        <end position="639"/>
    </location>
</feature>
<dbReference type="SMART" id="SM00228">
    <property type="entry name" value="PDZ"/>
    <property type="match status" value="2"/>
</dbReference>
<feature type="compositionally biased region" description="Basic and acidic residues" evidence="1">
    <location>
        <begin position="493"/>
        <end position="505"/>
    </location>
</feature>
<feature type="compositionally biased region" description="Polar residues" evidence="1">
    <location>
        <begin position="755"/>
        <end position="764"/>
    </location>
</feature>
<dbReference type="InterPro" id="IPR001478">
    <property type="entry name" value="PDZ"/>
</dbReference>
<dbReference type="GeneID" id="113169756"/>
<dbReference type="PROSITE" id="PS50106">
    <property type="entry name" value="PDZ"/>
    <property type="match status" value="2"/>
</dbReference>
<dbReference type="CDD" id="cd06762">
    <property type="entry name" value="PDZ6_PDZD2-PDZ3_hPro-IL-16-like"/>
    <property type="match status" value="1"/>
</dbReference>
<proteinExistence type="predicted"/>